<name>A0ACB9KAC2_9ASTR</name>
<accession>A0ACB9KAC2</accession>
<evidence type="ECO:0000313" key="2">
    <source>
        <dbReference type="Proteomes" id="UP001056120"/>
    </source>
</evidence>
<keyword evidence="2" id="KW-1185">Reference proteome</keyword>
<organism evidence="1 2">
    <name type="scientific">Smallanthus sonchifolius</name>
    <dbReference type="NCBI Taxonomy" id="185202"/>
    <lineage>
        <taxon>Eukaryota</taxon>
        <taxon>Viridiplantae</taxon>
        <taxon>Streptophyta</taxon>
        <taxon>Embryophyta</taxon>
        <taxon>Tracheophyta</taxon>
        <taxon>Spermatophyta</taxon>
        <taxon>Magnoliopsida</taxon>
        <taxon>eudicotyledons</taxon>
        <taxon>Gunneridae</taxon>
        <taxon>Pentapetalae</taxon>
        <taxon>asterids</taxon>
        <taxon>campanulids</taxon>
        <taxon>Asterales</taxon>
        <taxon>Asteraceae</taxon>
        <taxon>Asteroideae</taxon>
        <taxon>Heliantheae alliance</taxon>
        <taxon>Millerieae</taxon>
        <taxon>Smallanthus</taxon>
    </lineage>
</organism>
<gene>
    <name evidence="1" type="ORF">L1987_03298</name>
</gene>
<dbReference type="Proteomes" id="UP001056120">
    <property type="component" value="Linkage Group LG01"/>
</dbReference>
<sequence>MNPSTTSFSVSTKSQVHTIQSYIQVGHSQLMEHSQLTGTNTRIEKVVERRQSIKEATNMRNNDANVEEFVNSVRKESLEIKDANIIPRLYPAVLVGRITMTS</sequence>
<dbReference type="EMBL" id="CM042018">
    <property type="protein sequence ID" value="KAI3829181.1"/>
    <property type="molecule type" value="Genomic_DNA"/>
</dbReference>
<evidence type="ECO:0000313" key="1">
    <source>
        <dbReference type="EMBL" id="KAI3829181.1"/>
    </source>
</evidence>
<proteinExistence type="predicted"/>
<reference evidence="1 2" key="2">
    <citation type="journal article" date="2022" name="Mol. Ecol. Resour.">
        <title>The genomes of chicory, endive, great burdock and yacon provide insights into Asteraceae paleo-polyploidization history and plant inulin production.</title>
        <authorList>
            <person name="Fan W."/>
            <person name="Wang S."/>
            <person name="Wang H."/>
            <person name="Wang A."/>
            <person name="Jiang F."/>
            <person name="Liu H."/>
            <person name="Zhao H."/>
            <person name="Xu D."/>
            <person name="Zhang Y."/>
        </authorList>
    </citation>
    <scope>NUCLEOTIDE SEQUENCE [LARGE SCALE GENOMIC DNA]</scope>
    <source>
        <strain evidence="2">cv. Yunnan</strain>
        <tissue evidence="1">Leaves</tissue>
    </source>
</reference>
<comment type="caution">
    <text evidence="1">The sequence shown here is derived from an EMBL/GenBank/DDBJ whole genome shotgun (WGS) entry which is preliminary data.</text>
</comment>
<protein>
    <submittedName>
        <fullName evidence="1">Uncharacterized protein</fullName>
    </submittedName>
</protein>
<reference evidence="2" key="1">
    <citation type="journal article" date="2022" name="Mol. Ecol. Resour.">
        <title>The genomes of chicory, endive, great burdock and yacon provide insights into Asteraceae palaeo-polyploidization history and plant inulin production.</title>
        <authorList>
            <person name="Fan W."/>
            <person name="Wang S."/>
            <person name="Wang H."/>
            <person name="Wang A."/>
            <person name="Jiang F."/>
            <person name="Liu H."/>
            <person name="Zhao H."/>
            <person name="Xu D."/>
            <person name="Zhang Y."/>
        </authorList>
    </citation>
    <scope>NUCLEOTIDE SEQUENCE [LARGE SCALE GENOMIC DNA]</scope>
    <source>
        <strain evidence="2">cv. Yunnan</strain>
    </source>
</reference>